<dbReference type="SUPFAM" id="SSF46785">
    <property type="entry name" value="Winged helix' DNA-binding domain"/>
    <property type="match status" value="1"/>
</dbReference>
<keyword evidence="3" id="KW-0804">Transcription</keyword>
<feature type="domain" description="HTH gntR-type" evidence="4">
    <location>
        <begin position="6"/>
        <end position="74"/>
    </location>
</feature>
<dbReference type="Pfam" id="PF07729">
    <property type="entry name" value="FCD"/>
    <property type="match status" value="1"/>
</dbReference>
<dbReference type="InterPro" id="IPR011711">
    <property type="entry name" value="GntR_C"/>
</dbReference>
<accession>A0A8S8XBT5</accession>
<dbReference type="InterPro" id="IPR036390">
    <property type="entry name" value="WH_DNA-bd_sf"/>
</dbReference>
<dbReference type="InterPro" id="IPR036388">
    <property type="entry name" value="WH-like_DNA-bd_sf"/>
</dbReference>
<dbReference type="SMART" id="SM00895">
    <property type="entry name" value="FCD"/>
    <property type="match status" value="1"/>
</dbReference>
<dbReference type="CDD" id="cd07377">
    <property type="entry name" value="WHTH_GntR"/>
    <property type="match status" value="1"/>
</dbReference>
<dbReference type="AlphaFoldDB" id="A0A8S8XBT5"/>
<dbReference type="PRINTS" id="PR00035">
    <property type="entry name" value="HTHGNTR"/>
</dbReference>
<gene>
    <name evidence="5" type="ORF">TMPK1_09030</name>
</gene>
<evidence type="ECO:0000313" key="5">
    <source>
        <dbReference type="EMBL" id="GIL38666.1"/>
    </source>
</evidence>
<name>A0A8S8XBT5_9PROT</name>
<dbReference type="GO" id="GO:0003677">
    <property type="term" value="F:DNA binding"/>
    <property type="evidence" value="ECO:0007669"/>
    <property type="project" value="UniProtKB-KW"/>
</dbReference>
<dbReference type="PANTHER" id="PTHR43537">
    <property type="entry name" value="TRANSCRIPTIONAL REGULATOR, GNTR FAMILY"/>
    <property type="match status" value="1"/>
</dbReference>
<keyword evidence="2" id="KW-0238">DNA-binding</keyword>
<dbReference type="GO" id="GO:0003700">
    <property type="term" value="F:DNA-binding transcription factor activity"/>
    <property type="evidence" value="ECO:0007669"/>
    <property type="project" value="InterPro"/>
</dbReference>
<dbReference type="InterPro" id="IPR000524">
    <property type="entry name" value="Tscrpt_reg_HTH_GntR"/>
</dbReference>
<evidence type="ECO:0000259" key="4">
    <source>
        <dbReference type="PROSITE" id="PS50949"/>
    </source>
</evidence>
<sequence length="249" mass="27702">MTSSGKKLYQGVVEAIVQSIRDGIYTHGQRLPSERDLAEEFGVSRPTVREAMIALEIRGIVEARHGSGIYITNGAIDVAAPDLDIGAFELTEARRLFEGETAALAAATINDQELAELEAILLDMEAENYLHVPGEVADRRFHVAIASATHNSAIVTIVEMLWDARDKSPLCNNMMERSRKRGVVPAMEEHRRIYEALKARDPRAAGNAMREHLTRVITNLLTVTELETMEKTRTELEAKRAEVARRISI</sequence>
<dbReference type="EMBL" id="BOPV01000001">
    <property type="protein sequence ID" value="GIL38666.1"/>
    <property type="molecule type" value="Genomic_DNA"/>
</dbReference>
<organism evidence="5 6">
    <name type="scientific">Roseiterribacter gracilis</name>
    <dbReference type="NCBI Taxonomy" id="2812848"/>
    <lineage>
        <taxon>Bacteria</taxon>
        <taxon>Pseudomonadati</taxon>
        <taxon>Pseudomonadota</taxon>
        <taxon>Alphaproteobacteria</taxon>
        <taxon>Rhodospirillales</taxon>
        <taxon>Roseiterribacteraceae</taxon>
        <taxon>Roseiterribacter</taxon>
    </lineage>
</organism>
<evidence type="ECO:0000256" key="2">
    <source>
        <dbReference type="ARBA" id="ARBA00023125"/>
    </source>
</evidence>
<evidence type="ECO:0000313" key="6">
    <source>
        <dbReference type="Proteomes" id="UP000681075"/>
    </source>
</evidence>
<keyword evidence="1" id="KW-0805">Transcription regulation</keyword>
<dbReference type="Gene3D" id="1.10.10.10">
    <property type="entry name" value="Winged helix-like DNA-binding domain superfamily/Winged helix DNA-binding domain"/>
    <property type="match status" value="1"/>
</dbReference>
<dbReference type="PANTHER" id="PTHR43537:SF5">
    <property type="entry name" value="UXU OPERON TRANSCRIPTIONAL REGULATOR"/>
    <property type="match status" value="1"/>
</dbReference>
<dbReference type="SUPFAM" id="SSF48008">
    <property type="entry name" value="GntR ligand-binding domain-like"/>
    <property type="match status" value="1"/>
</dbReference>
<dbReference type="Pfam" id="PF00392">
    <property type="entry name" value="GntR"/>
    <property type="match status" value="1"/>
</dbReference>
<dbReference type="Proteomes" id="UP000681075">
    <property type="component" value="Unassembled WGS sequence"/>
</dbReference>
<protein>
    <submittedName>
        <fullName evidence="5">GntR family transcriptional regulator</fullName>
    </submittedName>
</protein>
<proteinExistence type="predicted"/>
<dbReference type="Gene3D" id="1.20.120.530">
    <property type="entry name" value="GntR ligand-binding domain-like"/>
    <property type="match status" value="1"/>
</dbReference>
<reference evidence="5" key="1">
    <citation type="submission" date="2021-02" db="EMBL/GenBank/DDBJ databases">
        <title>Genome sequence of Rhodospirillales sp. strain TMPK1 isolated from soil.</title>
        <authorList>
            <person name="Nakai R."/>
            <person name="Kusada H."/>
            <person name="Tamaki H."/>
        </authorList>
    </citation>
    <scope>NUCLEOTIDE SEQUENCE</scope>
    <source>
        <strain evidence="5">TMPK1</strain>
    </source>
</reference>
<dbReference type="PROSITE" id="PS50949">
    <property type="entry name" value="HTH_GNTR"/>
    <property type="match status" value="1"/>
</dbReference>
<keyword evidence="6" id="KW-1185">Reference proteome</keyword>
<evidence type="ECO:0000256" key="3">
    <source>
        <dbReference type="ARBA" id="ARBA00023163"/>
    </source>
</evidence>
<dbReference type="RefSeq" id="WP_420241718.1">
    <property type="nucleotide sequence ID" value="NZ_BOPV01000001.1"/>
</dbReference>
<dbReference type="InterPro" id="IPR008920">
    <property type="entry name" value="TF_FadR/GntR_C"/>
</dbReference>
<comment type="caution">
    <text evidence="5">The sequence shown here is derived from an EMBL/GenBank/DDBJ whole genome shotgun (WGS) entry which is preliminary data.</text>
</comment>
<dbReference type="SMART" id="SM00345">
    <property type="entry name" value="HTH_GNTR"/>
    <property type="match status" value="1"/>
</dbReference>
<evidence type="ECO:0000256" key="1">
    <source>
        <dbReference type="ARBA" id="ARBA00023015"/>
    </source>
</evidence>